<sequence>MTDSENEENPGFAEVSMDLRKLEVAKDLNNPITLVDRVYQIWWHWADFHLYITSPHIEAMNPPIIIKPETLPGSSELEFVYDIHDSGHKLSTSKSEDMFQAGMSMCKLFYTIEKMIYILIERLKSGGVSMEDEVQVAFGGHELAQRKAFESIINLSYNVVVTNFDPGTWGERYLETVRRLADKGYGYPSEAPRDTYRQIVHASPAGIKR</sequence>
<dbReference type="OrthoDB" id="5645946at2"/>
<gene>
    <name evidence="1" type="ORF">Lwor_1541</name>
</gene>
<dbReference type="EMBL" id="LNZC01000012">
    <property type="protein sequence ID" value="KTD80027.1"/>
    <property type="molecule type" value="Genomic_DNA"/>
</dbReference>
<dbReference type="AlphaFoldDB" id="A0A0W1AFC2"/>
<evidence type="ECO:0000313" key="2">
    <source>
        <dbReference type="Proteomes" id="UP000054662"/>
    </source>
</evidence>
<dbReference type="PATRIC" id="fig|45076.6.peg.1671"/>
<dbReference type="Proteomes" id="UP000054662">
    <property type="component" value="Unassembled WGS sequence"/>
</dbReference>
<evidence type="ECO:0000313" key="1">
    <source>
        <dbReference type="EMBL" id="KTD80027.1"/>
    </source>
</evidence>
<name>A0A0W1AFC2_9GAMM</name>
<accession>A0A0W1AFC2</accession>
<reference evidence="1 2" key="1">
    <citation type="submission" date="2015-11" db="EMBL/GenBank/DDBJ databases">
        <title>Genomic analysis of 38 Legionella species identifies large and diverse effector repertoires.</title>
        <authorList>
            <person name="Burstein D."/>
            <person name="Amaro F."/>
            <person name="Zusman T."/>
            <person name="Lifshitz Z."/>
            <person name="Cohen O."/>
            <person name="Gilbert J.A."/>
            <person name="Pupko T."/>
            <person name="Shuman H.A."/>
            <person name="Segal G."/>
        </authorList>
    </citation>
    <scope>NUCLEOTIDE SEQUENCE [LARGE SCALE GENOMIC DNA]</scope>
    <source>
        <strain evidence="1 2">ATCC 49508</strain>
    </source>
</reference>
<protein>
    <submittedName>
        <fullName evidence="1">Virulence protein</fullName>
    </submittedName>
</protein>
<keyword evidence="2" id="KW-1185">Reference proteome</keyword>
<proteinExistence type="predicted"/>
<dbReference type="RefSeq" id="WP_058493323.1">
    <property type="nucleotide sequence ID" value="NZ_CBCRUR010000011.1"/>
</dbReference>
<dbReference type="STRING" id="45076.Lwor_1541"/>
<organism evidence="1 2">
    <name type="scientific">Legionella worsleiensis</name>
    <dbReference type="NCBI Taxonomy" id="45076"/>
    <lineage>
        <taxon>Bacteria</taxon>
        <taxon>Pseudomonadati</taxon>
        <taxon>Pseudomonadota</taxon>
        <taxon>Gammaproteobacteria</taxon>
        <taxon>Legionellales</taxon>
        <taxon>Legionellaceae</taxon>
        <taxon>Legionella</taxon>
    </lineage>
</organism>
<comment type="caution">
    <text evidence="1">The sequence shown here is derived from an EMBL/GenBank/DDBJ whole genome shotgun (WGS) entry which is preliminary data.</text>
</comment>